<dbReference type="InterPro" id="IPR001661">
    <property type="entry name" value="Glyco_hydro_37"/>
</dbReference>
<dbReference type="Gene3D" id="1.50.10.10">
    <property type="match status" value="1"/>
</dbReference>
<dbReference type="PANTHER" id="PTHR23403:SF5">
    <property type="entry name" value="TREHALASE"/>
    <property type="match status" value="1"/>
</dbReference>
<keyword evidence="4" id="KW-0378">Hydrolase</keyword>
<gene>
    <name evidence="5" type="ORF">TELCIR_16209</name>
</gene>
<evidence type="ECO:0000256" key="4">
    <source>
        <dbReference type="RuleBase" id="RU361180"/>
    </source>
</evidence>
<protein>
    <recommendedName>
        <fullName evidence="3 4">Trehalase</fullName>
        <ecNumber evidence="2 4">3.2.1.28</ecNumber>
    </recommendedName>
    <alternativeName>
        <fullName evidence="4">Alpha-trehalose glucohydrolase</fullName>
    </alternativeName>
</protein>
<name>A0A2G9TXR9_TELCI</name>
<reference evidence="5 6" key="1">
    <citation type="submission" date="2015-09" db="EMBL/GenBank/DDBJ databases">
        <title>Draft genome of the parasitic nematode Teladorsagia circumcincta isolate WARC Sus (inbred).</title>
        <authorList>
            <person name="Mitreva M."/>
        </authorList>
    </citation>
    <scope>NUCLEOTIDE SEQUENCE [LARGE SCALE GENOMIC DNA]</scope>
    <source>
        <strain evidence="5 6">S</strain>
    </source>
</reference>
<evidence type="ECO:0000256" key="1">
    <source>
        <dbReference type="ARBA" id="ARBA00005615"/>
    </source>
</evidence>
<dbReference type="OrthoDB" id="3542292at2759"/>
<proteinExistence type="inferred from homology"/>
<comment type="similarity">
    <text evidence="1 4">Belongs to the glycosyl hydrolase 37 family.</text>
</comment>
<evidence type="ECO:0000313" key="5">
    <source>
        <dbReference type="EMBL" id="PIO62242.1"/>
    </source>
</evidence>
<evidence type="ECO:0000256" key="3">
    <source>
        <dbReference type="ARBA" id="ARBA00019905"/>
    </source>
</evidence>
<organism evidence="5 6">
    <name type="scientific">Teladorsagia circumcincta</name>
    <name type="common">Brown stomach worm</name>
    <name type="synonym">Ostertagia circumcincta</name>
    <dbReference type="NCBI Taxonomy" id="45464"/>
    <lineage>
        <taxon>Eukaryota</taxon>
        <taxon>Metazoa</taxon>
        <taxon>Ecdysozoa</taxon>
        <taxon>Nematoda</taxon>
        <taxon>Chromadorea</taxon>
        <taxon>Rhabditida</taxon>
        <taxon>Rhabditina</taxon>
        <taxon>Rhabditomorpha</taxon>
        <taxon>Strongyloidea</taxon>
        <taxon>Trichostrongylidae</taxon>
        <taxon>Teladorsagia</taxon>
    </lineage>
</organism>
<sequence length="195" mass="22866">MYDTTKAMIENLGSVVERYGFIPNGGRVYYLQRSHPPLLAGMLYEYYEATEDKDFMKSMLSIIEKELQFWENNRKVNVTINGVVHTVFRYSSRSNMPRPESYLVDIQKAQSVADKTRFWQDVASAAESGWDFSTRWFGDKRTIYTIETTNVSKLHPFRVFIYAQIKFKVRLVITKTRVETRSSSVERRDYNAYGS</sequence>
<dbReference type="Proteomes" id="UP000230423">
    <property type="component" value="Unassembled WGS sequence"/>
</dbReference>
<dbReference type="GO" id="GO:0005993">
    <property type="term" value="P:trehalose catabolic process"/>
    <property type="evidence" value="ECO:0007669"/>
    <property type="project" value="TreeGrafter"/>
</dbReference>
<keyword evidence="6" id="KW-1185">Reference proteome</keyword>
<dbReference type="PANTHER" id="PTHR23403">
    <property type="entry name" value="TREHALASE"/>
    <property type="match status" value="1"/>
</dbReference>
<comment type="catalytic activity">
    <reaction evidence="4">
        <text>alpha,alpha-trehalose + H2O = alpha-D-glucose + beta-D-glucose</text>
        <dbReference type="Rhea" id="RHEA:32675"/>
        <dbReference type="ChEBI" id="CHEBI:15377"/>
        <dbReference type="ChEBI" id="CHEBI:15903"/>
        <dbReference type="ChEBI" id="CHEBI:16551"/>
        <dbReference type="ChEBI" id="CHEBI:17925"/>
        <dbReference type="EC" id="3.2.1.28"/>
    </reaction>
</comment>
<evidence type="ECO:0000313" key="6">
    <source>
        <dbReference type="Proteomes" id="UP000230423"/>
    </source>
</evidence>
<dbReference type="PRINTS" id="PR00744">
    <property type="entry name" value="GLHYDRLASE37"/>
</dbReference>
<dbReference type="GO" id="GO:0004555">
    <property type="term" value="F:alpha,alpha-trehalase activity"/>
    <property type="evidence" value="ECO:0007669"/>
    <property type="project" value="UniProtKB-EC"/>
</dbReference>
<dbReference type="EMBL" id="KZ352356">
    <property type="protein sequence ID" value="PIO62242.1"/>
    <property type="molecule type" value="Genomic_DNA"/>
</dbReference>
<dbReference type="Pfam" id="PF01204">
    <property type="entry name" value="Trehalase"/>
    <property type="match status" value="1"/>
</dbReference>
<evidence type="ECO:0000256" key="2">
    <source>
        <dbReference type="ARBA" id="ARBA00012757"/>
    </source>
</evidence>
<dbReference type="InterPro" id="IPR008928">
    <property type="entry name" value="6-hairpin_glycosidase_sf"/>
</dbReference>
<dbReference type="EC" id="3.2.1.28" evidence="2 4"/>
<dbReference type="AlphaFoldDB" id="A0A2G9TXR9"/>
<dbReference type="SUPFAM" id="SSF48208">
    <property type="entry name" value="Six-hairpin glycosidases"/>
    <property type="match status" value="1"/>
</dbReference>
<dbReference type="InterPro" id="IPR012341">
    <property type="entry name" value="6hp_glycosidase-like_sf"/>
</dbReference>
<accession>A0A2G9TXR9</accession>
<keyword evidence="4" id="KW-0326">Glycosidase</keyword>